<proteinExistence type="predicted"/>
<reference evidence="2 3" key="1">
    <citation type="submission" date="2016-01" db="EMBL/GenBank/DDBJ databases">
        <title>The draft genome sequence of Aquimarina sp. RZW4-3-2.</title>
        <authorList>
            <person name="Wang Y."/>
        </authorList>
    </citation>
    <scope>NUCLEOTIDE SEQUENCE [LARGE SCALE GENOMIC DNA]</scope>
    <source>
        <strain evidence="2 3">RZW4-3-2</strain>
    </source>
</reference>
<dbReference type="InterPro" id="IPR004360">
    <property type="entry name" value="Glyas_Fos-R_dOase_dom"/>
</dbReference>
<dbReference type="InterPro" id="IPR029068">
    <property type="entry name" value="Glyas_Bleomycin-R_OHBP_Dase"/>
</dbReference>
<sequence>MATINTYLSFMGNTEEAFNFYKSVFGVDFVGGIRRFGDMPDNELMSEEDKQKVMHVGLPIGPGNFLMGTDALESMGQSLTFGNNYYISISPESKEEAIKLFNGLSSGGTITSPLEDTFWGGYFGTFTDKFGVQWMVNYLQTMN</sequence>
<dbReference type="STRING" id="1642818.AWE51_10705"/>
<keyword evidence="3" id="KW-1185">Reference proteome</keyword>
<dbReference type="AlphaFoldDB" id="A0A162YAG8"/>
<accession>A0A162YAG8</accession>
<feature type="domain" description="Glyoxalase/fosfomycin resistance/dioxygenase" evidence="1">
    <location>
        <begin position="4"/>
        <end position="136"/>
    </location>
</feature>
<dbReference type="Pfam" id="PF00903">
    <property type="entry name" value="Glyoxalase"/>
    <property type="match status" value="1"/>
</dbReference>
<gene>
    <name evidence="2" type="ORF">AWE51_10705</name>
</gene>
<dbReference type="InterPro" id="IPR028973">
    <property type="entry name" value="PhnB-like"/>
</dbReference>
<dbReference type="Gene3D" id="3.10.180.10">
    <property type="entry name" value="2,3-Dihydroxybiphenyl 1,2-Dioxygenase, domain 1"/>
    <property type="match status" value="1"/>
</dbReference>
<dbReference type="SUPFAM" id="SSF54593">
    <property type="entry name" value="Glyoxalase/Bleomycin resistance protein/Dihydroxybiphenyl dioxygenase"/>
    <property type="match status" value="1"/>
</dbReference>
<evidence type="ECO:0000259" key="1">
    <source>
        <dbReference type="Pfam" id="PF00903"/>
    </source>
</evidence>
<dbReference type="PANTHER" id="PTHR33990">
    <property type="entry name" value="PROTEIN YJDN-RELATED"/>
    <property type="match status" value="1"/>
</dbReference>
<dbReference type="CDD" id="cd06588">
    <property type="entry name" value="PhnB_like"/>
    <property type="match status" value="1"/>
</dbReference>
<evidence type="ECO:0000313" key="2">
    <source>
        <dbReference type="EMBL" id="KZS39029.1"/>
    </source>
</evidence>
<name>A0A162YAG8_9FLAO</name>
<dbReference type="EMBL" id="LQRT01000035">
    <property type="protein sequence ID" value="KZS39029.1"/>
    <property type="molecule type" value="Genomic_DNA"/>
</dbReference>
<evidence type="ECO:0000313" key="3">
    <source>
        <dbReference type="Proteomes" id="UP000076715"/>
    </source>
</evidence>
<dbReference type="PANTHER" id="PTHR33990:SF1">
    <property type="entry name" value="PROTEIN YJDN"/>
    <property type="match status" value="1"/>
</dbReference>
<protein>
    <submittedName>
        <fullName evidence="2">Glyoxalase</fullName>
    </submittedName>
</protein>
<dbReference type="RefSeq" id="WP_066316616.1">
    <property type="nucleotide sequence ID" value="NZ_LQRT01000035.1"/>
</dbReference>
<dbReference type="Proteomes" id="UP000076715">
    <property type="component" value="Unassembled WGS sequence"/>
</dbReference>
<comment type="caution">
    <text evidence="2">The sequence shown here is derived from an EMBL/GenBank/DDBJ whole genome shotgun (WGS) entry which is preliminary data.</text>
</comment>
<organism evidence="2 3">
    <name type="scientific">Aquimarina aggregata</name>
    <dbReference type="NCBI Taxonomy" id="1642818"/>
    <lineage>
        <taxon>Bacteria</taxon>
        <taxon>Pseudomonadati</taxon>
        <taxon>Bacteroidota</taxon>
        <taxon>Flavobacteriia</taxon>
        <taxon>Flavobacteriales</taxon>
        <taxon>Flavobacteriaceae</taxon>
        <taxon>Aquimarina</taxon>
    </lineage>
</organism>
<dbReference type="OrthoDB" id="9795306at2"/>